<feature type="binding site" evidence="2">
    <location>
        <position position="112"/>
    </location>
    <ligand>
        <name>substrate</name>
    </ligand>
</feature>
<dbReference type="Proteomes" id="UP000076586">
    <property type="component" value="Unassembled WGS sequence"/>
</dbReference>
<name>A0A171AUQ6_9BACT</name>
<evidence type="ECO:0000256" key="2">
    <source>
        <dbReference type="PIRSR" id="PIRSR014972-2"/>
    </source>
</evidence>
<evidence type="ECO:0000313" key="5">
    <source>
        <dbReference type="Proteomes" id="UP000076586"/>
    </source>
</evidence>
<dbReference type="Pfam" id="PF22636">
    <property type="entry name" value="FlK"/>
    <property type="match status" value="1"/>
</dbReference>
<feature type="active site" evidence="1">
    <location>
        <position position="34"/>
    </location>
</feature>
<feature type="binding site" evidence="2">
    <location>
        <position position="61"/>
    </location>
    <ligand>
        <name>substrate</name>
    </ligand>
</feature>
<reference evidence="5" key="1">
    <citation type="submission" date="2016-04" db="EMBL/GenBank/DDBJ databases">
        <title>Draft genome sequence of Paludibacter jiangxiensis strain NM7.</title>
        <authorList>
            <person name="Qiu Y."/>
            <person name="Matsuura N."/>
            <person name="Ohashi A."/>
            <person name="Tourlousse M.D."/>
            <person name="Sekiguchi Y."/>
        </authorList>
    </citation>
    <scope>NUCLEOTIDE SEQUENCE [LARGE SCALE GENOMIC DNA]</scope>
    <source>
        <strain evidence="5">NM7</strain>
    </source>
</reference>
<protein>
    <submittedName>
        <fullName evidence="4">Predicted thioesterase</fullName>
    </submittedName>
</protein>
<dbReference type="InterPro" id="IPR029069">
    <property type="entry name" value="HotDog_dom_sf"/>
</dbReference>
<dbReference type="STRING" id="681398.PJIAN_4851"/>
<feature type="binding site" evidence="2">
    <location>
        <position position="61"/>
    </location>
    <ligand>
        <name>CoA</name>
        <dbReference type="ChEBI" id="CHEBI:57287"/>
    </ligand>
</feature>
<comment type="caution">
    <text evidence="4">The sequence shown here is derived from an EMBL/GenBank/DDBJ whole genome shotgun (WGS) entry which is preliminary data.</text>
</comment>
<dbReference type="Gene3D" id="3.10.129.10">
    <property type="entry name" value="Hotdog Thioesterase"/>
    <property type="match status" value="1"/>
</dbReference>
<gene>
    <name evidence="4" type="ORF">PJIAN_4851</name>
</gene>
<feature type="active site" evidence="1">
    <location>
        <position position="68"/>
    </location>
</feature>
<dbReference type="EMBL" id="BDCR01000004">
    <property type="protein sequence ID" value="GAT64301.1"/>
    <property type="molecule type" value="Genomic_DNA"/>
</dbReference>
<dbReference type="InterPro" id="IPR025540">
    <property type="entry name" value="FlK"/>
</dbReference>
<feature type="active site" evidence="1">
    <location>
        <position position="42"/>
    </location>
</feature>
<evidence type="ECO:0000256" key="1">
    <source>
        <dbReference type="PIRSR" id="PIRSR014972-1"/>
    </source>
</evidence>
<dbReference type="SUPFAM" id="SSF54637">
    <property type="entry name" value="Thioesterase/thiol ester dehydrase-isomerase"/>
    <property type="match status" value="1"/>
</dbReference>
<dbReference type="AlphaFoldDB" id="A0A171AUQ6"/>
<evidence type="ECO:0000259" key="3">
    <source>
        <dbReference type="Pfam" id="PF22636"/>
    </source>
</evidence>
<organism evidence="4 5">
    <name type="scientific">Paludibacter jiangxiensis</name>
    <dbReference type="NCBI Taxonomy" id="681398"/>
    <lineage>
        <taxon>Bacteria</taxon>
        <taxon>Pseudomonadati</taxon>
        <taxon>Bacteroidota</taxon>
        <taxon>Bacteroidia</taxon>
        <taxon>Bacteroidales</taxon>
        <taxon>Paludibacteraceae</taxon>
        <taxon>Paludibacter</taxon>
    </lineage>
</organism>
<proteinExistence type="predicted"/>
<sequence>MDIPVGTTLKRTMTVGEEHLASRVGSGGLDVFATPAMIAFMEGTALKLAQDFLPEASSTVGTLVNVKHVKASPLGATITCETTITEVDGRRLVYEVKAFDNAGLIGEGIHERFIVDCEKFMSKVAK</sequence>
<reference evidence="5" key="2">
    <citation type="journal article" date="2017" name="Genome Announc.">
        <title>Draft genome sequence of Paludibacter jiangxiensis NM7(T), a propionate-producing fermentative bacterium.</title>
        <authorList>
            <person name="Qiu Y.-L."/>
            <person name="Tourlousse D.M."/>
            <person name="Matsuura N."/>
            <person name="Ohashi A."/>
            <person name="Sekiguchi Y."/>
        </authorList>
    </citation>
    <scope>NUCLEOTIDE SEQUENCE [LARGE SCALE GENOMIC DNA]</scope>
    <source>
        <strain evidence="5">NM7</strain>
    </source>
</reference>
<dbReference type="RefSeq" id="WP_068706263.1">
    <property type="nucleotide sequence ID" value="NZ_BDCR01000004.1"/>
</dbReference>
<accession>A0A171AUQ6</accession>
<dbReference type="InterPro" id="IPR054485">
    <property type="entry name" value="FlK-like_dom"/>
</dbReference>
<dbReference type="PANTHER" id="PTHR36934:SF1">
    <property type="entry name" value="THIOESTERASE DOMAIN-CONTAINING PROTEIN"/>
    <property type="match status" value="1"/>
</dbReference>
<dbReference type="PIRSF" id="PIRSF014972">
    <property type="entry name" value="FlK"/>
    <property type="match status" value="1"/>
</dbReference>
<dbReference type="PANTHER" id="PTHR36934">
    <property type="entry name" value="BLR0278 PROTEIN"/>
    <property type="match status" value="1"/>
</dbReference>
<feature type="domain" description="Fluoroacetyl-CoA-specific thioesterase-like" evidence="3">
    <location>
        <begin position="15"/>
        <end position="117"/>
    </location>
</feature>
<keyword evidence="5" id="KW-1185">Reference proteome</keyword>
<evidence type="ECO:0000313" key="4">
    <source>
        <dbReference type="EMBL" id="GAT64301.1"/>
    </source>
</evidence>
<dbReference type="OrthoDB" id="6902891at2"/>